<organism evidence="1 2">
    <name type="scientific">Schistosoma margrebowiei</name>
    <dbReference type="NCBI Taxonomy" id="48269"/>
    <lineage>
        <taxon>Eukaryota</taxon>
        <taxon>Metazoa</taxon>
        <taxon>Spiralia</taxon>
        <taxon>Lophotrochozoa</taxon>
        <taxon>Platyhelminthes</taxon>
        <taxon>Trematoda</taxon>
        <taxon>Digenea</taxon>
        <taxon>Strigeidida</taxon>
        <taxon>Schistosomatoidea</taxon>
        <taxon>Schistosomatidae</taxon>
        <taxon>Schistosoma</taxon>
    </lineage>
</organism>
<gene>
    <name evidence="1" type="ORF">SMRZ_LOCUS5866</name>
</gene>
<accession>A0A183LPZ1</accession>
<proteinExistence type="predicted"/>
<evidence type="ECO:0000313" key="1">
    <source>
        <dbReference type="EMBL" id="VDO68235.1"/>
    </source>
</evidence>
<reference evidence="1 2" key="1">
    <citation type="submission" date="2018-11" db="EMBL/GenBank/DDBJ databases">
        <authorList>
            <consortium name="Pathogen Informatics"/>
        </authorList>
    </citation>
    <scope>NUCLEOTIDE SEQUENCE [LARGE SCALE GENOMIC DNA]</scope>
    <source>
        <strain evidence="1 2">Zambia</strain>
    </source>
</reference>
<evidence type="ECO:0000313" key="2">
    <source>
        <dbReference type="Proteomes" id="UP000277204"/>
    </source>
</evidence>
<keyword evidence="2" id="KW-1185">Reference proteome</keyword>
<sequence length="35" mass="3949">KPFISLQVLTNKSVSSVEQRPLQAKRIRSGFSCSR</sequence>
<dbReference type="EMBL" id="UZAI01002101">
    <property type="protein sequence ID" value="VDO68235.1"/>
    <property type="molecule type" value="Genomic_DNA"/>
</dbReference>
<protein>
    <submittedName>
        <fullName evidence="1">Uncharacterized protein</fullName>
    </submittedName>
</protein>
<feature type="non-terminal residue" evidence="1">
    <location>
        <position position="1"/>
    </location>
</feature>
<name>A0A183LPZ1_9TREM</name>
<dbReference type="Proteomes" id="UP000277204">
    <property type="component" value="Unassembled WGS sequence"/>
</dbReference>
<dbReference type="AlphaFoldDB" id="A0A183LPZ1"/>